<keyword evidence="12" id="KW-1185">Reference proteome</keyword>
<feature type="transmembrane region" description="Helical" evidence="10">
    <location>
        <begin position="112"/>
        <end position="133"/>
    </location>
</feature>
<dbReference type="HAMAP" id="MF_03231">
    <property type="entry name" value="SCS3"/>
    <property type="match status" value="1"/>
</dbReference>
<organism evidence="11 12">
    <name type="scientific">Sphaerulina musiva (strain SO2202)</name>
    <name type="common">Poplar stem canker fungus</name>
    <name type="synonym">Septoria musiva</name>
    <dbReference type="NCBI Taxonomy" id="692275"/>
    <lineage>
        <taxon>Eukaryota</taxon>
        <taxon>Fungi</taxon>
        <taxon>Dikarya</taxon>
        <taxon>Ascomycota</taxon>
        <taxon>Pezizomycotina</taxon>
        <taxon>Dothideomycetes</taxon>
        <taxon>Dothideomycetidae</taxon>
        <taxon>Mycosphaerellales</taxon>
        <taxon>Mycosphaerellaceae</taxon>
        <taxon>Sphaerulina</taxon>
    </lineage>
</organism>
<keyword evidence="5 8" id="KW-1133">Transmembrane helix</keyword>
<dbReference type="GeneID" id="27900754"/>
<evidence type="ECO:0000313" key="12">
    <source>
        <dbReference type="Proteomes" id="UP000016931"/>
    </source>
</evidence>
<keyword evidence="8" id="KW-0594">Phospholipid biosynthesis</keyword>
<keyword evidence="2 8" id="KW-0812">Transmembrane</keyword>
<keyword evidence="4 8" id="KW-0256">Endoplasmic reticulum</keyword>
<dbReference type="AlphaFoldDB" id="N1QNJ0"/>
<dbReference type="EMBL" id="KB456260">
    <property type="protein sequence ID" value="EMF17329.1"/>
    <property type="molecule type" value="Genomic_DNA"/>
</dbReference>
<evidence type="ECO:0000256" key="6">
    <source>
        <dbReference type="ARBA" id="ARBA00023098"/>
    </source>
</evidence>
<dbReference type="EC" id="3.6.1.-" evidence="8"/>
<evidence type="ECO:0000256" key="1">
    <source>
        <dbReference type="ARBA" id="ARBA00004477"/>
    </source>
</evidence>
<keyword evidence="6" id="KW-0443">Lipid metabolism</keyword>
<keyword evidence="7 8" id="KW-0472">Membrane</keyword>
<dbReference type="RefSeq" id="XP_016765450.1">
    <property type="nucleotide sequence ID" value="XM_016903617.1"/>
</dbReference>
<gene>
    <name evidence="8" type="primary">SCS3</name>
    <name evidence="8" type="synonym">FIT2B</name>
    <name evidence="11" type="ORF">SEPMUDRAFT_146381</name>
</gene>
<dbReference type="GO" id="GO:0008654">
    <property type="term" value="P:phospholipid biosynthetic process"/>
    <property type="evidence" value="ECO:0007669"/>
    <property type="project" value="UniProtKB-KW"/>
</dbReference>
<evidence type="ECO:0000256" key="8">
    <source>
        <dbReference type="HAMAP-Rule" id="MF_03231"/>
    </source>
</evidence>
<feature type="transmembrane region" description="Helical" evidence="10">
    <location>
        <begin position="231"/>
        <end position="252"/>
    </location>
</feature>
<dbReference type="OrthoDB" id="5579088at2759"/>
<comment type="similarity">
    <text evidence="8">Belongs to the FIT family. Fungal FIT2B/SCS3 subfamily.</text>
</comment>
<evidence type="ECO:0000256" key="4">
    <source>
        <dbReference type="ARBA" id="ARBA00022824"/>
    </source>
</evidence>
<keyword evidence="8" id="KW-0444">Lipid biosynthesis</keyword>
<dbReference type="InterPro" id="IPR046400">
    <property type="entry name" value="SCS3"/>
</dbReference>
<feature type="region of interest" description="Disordered" evidence="9">
    <location>
        <begin position="1"/>
        <end position="45"/>
    </location>
</feature>
<evidence type="ECO:0000256" key="5">
    <source>
        <dbReference type="ARBA" id="ARBA00022989"/>
    </source>
</evidence>
<evidence type="ECO:0000256" key="2">
    <source>
        <dbReference type="ARBA" id="ARBA00022692"/>
    </source>
</evidence>
<reference evidence="11 12" key="1">
    <citation type="journal article" date="2012" name="PLoS Pathog.">
        <title>Diverse lifestyles and strategies of plant pathogenesis encoded in the genomes of eighteen Dothideomycetes fungi.</title>
        <authorList>
            <person name="Ohm R.A."/>
            <person name="Feau N."/>
            <person name="Henrissat B."/>
            <person name="Schoch C.L."/>
            <person name="Horwitz B.A."/>
            <person name="Barry K.W."/>
            <person name="Condon B.J."/>
            <person name="Copeland A.C."/>
            <person name="Dhillon B."/>
            <person name="Glaser F."/>
            <person name="Hesse C.N."/>
            <person name="Kosti I."/>
            <person name="LaButti K."/>
            <person name="Lindquist E.A."/>
            <person name="Lucas S."/>
            <person name="Salamov A.A."/>
            <person name="Bradshaw R.E."/>
            <person name="Ciuffetti L."/>
            <person name="Hamelin R.C."/>
            <person name="Kema G.H.J."/>
            <person name="Lawrence C."/>
            <person name="Scott J.A."/>
            <person name="Spatafora J.W."/>
            <person name="Turgeon B.G."/>
            <person name="de Wit P.J.G.M."/>
            <person name="Zhong S."/>
            <person name="Goodwin S.B."/>
            <person name="Grigoriev I.V."/>
        </authorList>
    </citation>
    <scope>NUCLEOTIDE SEQUENCE [LARGE SCALE GENOMIC DNA]</scope>
    <source>
        <strain evidence="11 12">SO2202</strain>
    </source>
</reference>
<dbReference type="Proteomes" id="UP000016931">
    <property type="component" value="Unassembled WGS sequence"/>
</dbReference>
<dbReference type="HOGENOM" id="CLU_048143_0_0_1"/>
<accession>N1QNJ0</accession>
<dbReference type="OMA" id="CERIHAS"/>
<proteinExistence type="inferred from homology"/>
<evidence type="ECO:0000256" key="3">
    <source>
        <dbReference type="ARBA" id="ARBA00022801"/>
    </source>
</evidence>
<name>N1QNJ0_SPHMS</name>
<comment type="function">
    <text evidence="8">Fatty acyl-coenzyme A (CoA) diphosphatase that hydrolyzes fatty acyl-CoA to yield acyl-4'-phosphopantetheine and adenosine 3',5'-bisphosphate. Preferentially hydrolyzes unsaturated long-chain acyl-CoA substrates in the endoplasmic reticulum (ER) lumen. This catalytic activity is required for maintaining ER structure and for lipid droplets (LDs) biogenesis, which are lipid storage organelles involved in maintaining lipid and energy homeostasis. May directly bind to diacylglycerol (DAGs) and triacylglycerol, which is also important for LD biogenesis. May support directional budding of nacent LDs from the ER into the cytosol by reducing DAG levels at sites of LD formation. May play a role in the regulation of cell morphology and cytoskeletal organization. Involved in phospholipid biosynthesis.</text>
</comment>
<protein>
    <recommendedName>
        <fullName evidence="8">Acyl-coenzyme A diphosphatase SCS3</fullName>
        <ecNumber evidence="8">3.6.1.-</ecNumber>
    </recommendedName>
    <alternativeName>
        <fullName evidence="8">FIT family protein SCS3</fullName>
    </alternativeName>
</protein>
<feature type="transmembrane region" description="Helical" evidence="10">
    <location>
        <begin position="58"/>
        <end position="80"/>
    </location>
</feature>
<feature type="active site" evidence="8">
    <location>
        <position position="315"/>
    </location>
</feature>
<keyword evidence="3 8" id="KW-0378">Hydrolase</keyword>
<dbReference type="GO" id="GO:0010945">
    <property type="term" value="F:coenzyme A diphosphatase activity"/>
    <property type="evidence" value="ECO:0007669"/>
    <property type="project" value="InterPro"/>
</dbReference>
<dbReference type="PANTHER" id="PTHR23129:SF0">
    <property type="entry name" value="ACYL-COENZYME A DIPHOSPHATASE FITM2"/>
    <property type="match status" value="1"/>
</dbReference>
<comment type="catalytic activity">
    <reaction evidence="8">
        <text>an acyl-CoA + H2O = an acyl-4'-phosphopantetheine + adenosine 3',5'-bisphosphate + 2 H(+)</text>
        <dbReference type="Rhea" id="RHEA:50044"/>
        <dbReference type="ChEBI" id="CHEBI:15377"/>
        <dbReference type="ChEBI" id="CHEBI:15378"/>
        <dbReference type="ChEBI" id="CHEBI:58342"/>
        <dbReference type="ChEBI" id="CHEBI:58343"/>
        <dbReference type="ChEBI" id="CHEBI:132023"/>
    </reaction>
</comment>
<dbReference type="GO" id="GO:0005789">
    <property type="term" value="C:endoplasmic reticulum membrane"/>
    <property type="evidence" value="ECO:0007669"/>
    <property type="project" value="UniProtKB-SubCell"/>
</dbReference>
<dbReference type="GO" id="GO:0140042">
    <property type="term" value="P:lipid droplet formation"/>
    <property type="evidence" value="ECO:0007669"/>
    <property type="project" value="UniProtKB-UniRule"/>
</dbReference>
<evidence type="ECO:0000313" key="11">
    <source>
        <dbReference type="EMBL" id="EMF17329.1"/>
    </source>
</evidence>
<dbReference type="InterPro" id="IPR019388">
    <property type="entry name" value="FIT"/>
</dbReference>
<dbReference type="eggNOG" id="KOG3750">
    <property type="taxonomic scope" value="Eukaryota"/>
</dbReference>
<evidence type="ECO:0000256" key="7">
    <source>
        <dbReference type="ARBA" id="ARBA00023136"/>
    </source>
</evidence>
<evidence type="ECO:0000256" key="10">
    <source>
        <dbReference type="SAM" id="Phobius"/>
    </source>
</evidence>
<comment type="catalytic activity">
    <reaction evidence="8">
        <text>hexadecanoyl-CoA + H2O = S-hexadecanoyl-4'-phosphopantetheine + adenosine 3',5'-bisphosphate + 2 H(+)</text>
        <dbReference type="Rhea" id="RHEA:50032"/>
        <dbReference type="ChEBI" id="CHEBI:15377"/>
        <dbReference type="ChEBI" id="CHEBI:15378"/>
        <dbReference type="ChEBI" id="CHEBI:57379"/>
        <dbReference type="ChEBI" id="CHEBI:58343"/>
        <dbReference type="ChEBI" id="CHEBI:132018"/>
    </reaction>
</comment>
<feature type="transmembrane region" description="Helical" evidence="10">
    <location>
        <begin position="321"/>
        <end position="338"/>
    </location>
</feature>
<dbReference type="STRING" id="692275.N1QNJ0"/>
<feature type="transmembrane region" description="Helical" evidence="10">
    <location>
        <begin position="154"/>
        <end position="172"/>
    </location>
</feature>
<keyword evidence="8" id="KW-1208">Phospholipid metabolism</keyword>
<comment type="subcellular location">
    <subcellularLocation>
        <location evidence="1 8">Endoplasmic reticulum membrane</location>
        <topology evidence="1 8">Multi-pass membrane protein</topology>
    </subcellularLocation>
</comment>
<sequence length="353" mass="38975">MATRRPHKVEVDVPIPPTTDTISTPAPAPAPTTTTTNGPQDATGSMDSLRGSPFLPTALEGTLLALYPITLFLGSLYSMIHPASRKATYLPSTQSYDPQDAPSYFAKKSNVFNVYFVKIGWFWTTLAFFTLIFTHSSHGPPFRLQLTKRRVQAIFRYMTITAVWVFVTQWFFGPAIVDRSFRWTGGRCSQVLATGLTEKMEQGDAKDVFTHAACKAIGGQWRGGHDISGHVFLLILGSGMLWLELLPAVLYNEGLREKRRIRTADGLVRSASIETEHSSRVAVGERQELGLGVKVALAVAGLSGWMLLMTAAYFHTWFEKVTGLLVAFTTIFTVYFLPRGVPTLRQVLGLPGI</sequence>
<comment type="catalytic activity">
    <reaction evidence="8">
        <text>(5Z,8Z,11Z,14Z)-eicosatetraenoyl-CoA + H2O = S-(5Z,8Z,11Z,14Z-eicosatetraenoyl)-4'-phosphopantetheine + adenosine 3',5'-bisphosphate + 2 H(+)</text>
        <dbReference type="Rhea" id="RHEA:65568"/>
        <dbReference type="ChEBI" id="CHEBI:15377"/>
        <dbReference type="ChEBI" id="CHEBI:15378"/>
        <dbReference type="ChEBI" id="CHEBI:57368"/>
        <dbReference type="ChEBI" id="CHEBI:58343"/>
        <dbReference type="ChEBI" id="CHEBI:156554"/>
    </reaction>
</comment>
<comment type="catalytic activity">
    <reaction evidence="8">
        <text>(9Z)-octadecenoyl-CoA + H2O = S-(9Z-octadecenoyl)-4'-phosphopantetheine + adenosine 3',5'-bisphosphate + 2 H(+)</text>
        <dbReference type="Rhea" id="RHEA:65564"/>
        <dbReference type="ChEBI" id="CHEBI:15377"/>
        <dbReference type="ChEBI" id="CHEBI:15378"/>
        <dbReference type="ChEBI" id="CHEBI:57387"/>
        <dbReference type="ChEBI" id="CHEBI:58343"/>
        <dbReference type="ChEBI" id="CHEBI:156553"/>
    </reaction>
</comment>
<feature type="active site" evidence="8">
    <location>
        <position position="230"/>
    </location>
</feature>
<feature type="compositionally biased region" description="Low complexity" evidence="9">
    <location>
        <begin position="18"/>
        <end position="36"/>
    </location>
</feature>
<dbReference type="Pfam" id="PF10261">
    <property type="entry name" value="FIT"/>
    <property type="match status" value="1"/>
</dbReference>
<dbReference type="PANTHER" id="PTHR23129">
    <property type="entry name" value="ACYL-COENZYME A DIPHOSPHATASE FITM2"/>
    <property type="match status" value="1"/>
</dbReference>
<feature type="transmembrane region" description="Helical" evidence="10">
    <location>
        <begin position="295"/>
        <end position="315"/>
    </location>
</feature>
<evidence type="ECO:0000256" key="9">
    <source>
        <dbReference type="SAM" id="MobiDB-lite"/>
    </source>
</evidence>